<evidence type="ECO:0000259" key="2">
    <source>
        <dbReference type="Pfam" id="PF13400"/>
    </source>
</evidence>
<dbReference type="AlphaFoldDB" id="A0A1V2I5R5"/>
<dbReference type="InterPro" id="IPR021202">
    <property type="entry name" value="Rv3654c-like"/>
</dbReference>
<feature type="domain" description="Putative Flp pilus-assembly TadG-like N-terminal" evidence="2">
    <location>
        <begin position="16"/>
        <end position="63"/>
    </location>
</feature>
<reference evidence="4" key="1">
    <citation type="submission" date="2016-10" db="EMBL/GenBank/DDBJ databases">
        <title>Frankia sp. NRRL B-16386 Genome sequencing.</title>
        <authorList>
            <person name="Ghodhbane-Gtari F."/>
            <person name="Swanson E."/>
            <person name="Gueddou A."/>
            <person name="Hezbri K."/>
            <person name="Ktari K."/>
            <person name="Nouioui I."/>
            <person name="Morris K."/>
            <person name="Simpson S."/>
            <person name="Abebe-Akele F."/>
            <person name="Thomas K."/>
            <person name="Gtari M."/>
            <person name="Tisa L.S."/>
        </authorList>
    </citation>
    <scope>NUCLEOTIDE SEQUENCE [LARGE SCALE GENOMIC DNA]</scope>
    <source>
        <strain evidence="4">NRRL B-16386</strain>
    </source>
</reference>
<dbReference type="EMBL" id="MOMC01000052">
    <property type="protein sequence ID" value="ONH26238.1"/>
    <property type="molecule type" value="Genomic_DNA"/>
</dbReference>
<dbReference type="Pfam" id="PF13400">
    <property type="entry name" value="Tad"/>
    <property type="match status" value="1"/>
</dbReference>
<keyword evidence="1" id="KW-0472">Membrane</keyword>
<keyword evidence="3" id="KW-0067">ATP-binding</keyword>
<protein>
    <submittedName>
        <fullName evidence="3">Helicase</fullName>
    </submittedName>
</protein>
<keyword evidence="3" id="KW-0547">Nucleotide-binding</keyword>
<evidence type="ECO:0000256" key="1">
    <source>
        <dbReference type="SAM" id="Phobius"/>
    </source>
</evidence>
<organism evidence="3 4">
    <name type="scientific">Pseudofrankia asymbiotica</name>
    <dbReference type="NCBI Taxonomy" id="1834516"/>
    <lineage>
        <taxon>Bacteria</taxon>
        <taxon>Bacillati</taxon>
        <taxon>Actinomycetota</taxon>
        <taxon>Actinomycetes</taxon>
        <taxon>Frankiales</taxon>
        <taxon>Frankiaceae</taxon>
        <taxon>Pseudofrankia</taxon>
    </lineage>
</organism>
<evidence type="ECO:0000313" key="4">
    <source>
        <dbReference type="Proteomes" id="UP000188929"/>
    </source>
</evidence>
<dbReference type="NCBIfam" id="TIGR03816">
    <property type="entry name" value="tadE_like_DECH"/>
    <property type="match status" value="1"/>
</dbReference>
<dbReference type="GO" id="GO:0004386">
    <property type="term" value="F:helicase activity"/>
    <property type="evidence" value="ECO:0007669"/>
    <property type="project" value="UniProtKB-KW"/>
</dbReference>
<dbReference type="Proteomes" id="UP000188929">
    <property type="component" value="Unassembled WGS sequence"/>
</dbReference>
<sequence>MIPAARRPARRGTDRGSATVLLLGWLMVLAMAAGILLAVSTVSITRRQAATGADLAALAAASDRTGDPAAACGRARTLAIRNGAELIACRATGDAIEVVAQVQPPPALRLLGPLAATSRAGPWIGATDATEAGPGG</sequence>
<keyword evidence="3" id="KW-0378">Hydrolase</keyword>
<dbReference type="InterPro" id="IPR028087">
    <property type="entry name" value="Tad_N"/>
</dbReference>
<gene>
    <name evidence="3" type="ORF">BL253_25230</name>
</gene>
<dbReference type="STRING" id="1834516.BL253_25230"/>
<dbReference type="OrthoDB" id="3214195at2"/>
<comment type="caution">
    <text evidence="3">The sequence shown here is derived from an EMBL/GenBank/DDBJ whole genome shotgun (WGS) entry which is preliminary data.</text>
</comment>
<keyword evidence="1" id="KW-1133">Transmembrane helix</keyword>
<dbReference type="RefSeq" id="WP_076819833.1">
    <property type="nucleotide sequence ID" value="NZ_MOMC01000052.1"/>
</dbReference>
<keyword evidence="3" id="KW-0347">Helicase</keyword>
<feature type="transmembrane region" description="Helical" evidence="1">
    <location>
        <begin position="20"/>
        <end position="39"/>
    </location>
</feature>
<evidence type="ECO:0000313" key="3">
    <source>
        <dbReference type="EMBL" id="ONH26238.1"/>
    </source>
</evidence>
<keyword evidence="4" id="KW-1185">Reference proteome</keyword>
<proteinExistence type="predicted"/>
<accession>A0A1V2I5R5</accession>
<keyword evidence="1" id="KW-0812">Transmembrane</keyword>
<name>A0A1V2I5R5_9ACTN</name>